<evidence type="ECO:0000256" key="4">
    <source>
        <dbReference type="ARBA" id="ARBA00048707"/>
    </source>
</evidence>
<dbReference type="PANTHER" id="PTHR12649:SF11">
    <property type="entry name" value="PEPTIDYL-TRNA HYDROLASE 2, MITOCHONDRIAL"/>
    <property type="match status" value="1"/>
</dbReference>
<dbReference type="EC" id="3.1.1.29" evidence="1"/>
<dbReference type="EMBL" id="CAJVPI010000034">
    <property type="protein sequence ID" value="CAG8462563.1"/>
    <property type="molecule type" value="Genomic_DNA"/>
</dbReference>
<dbReference type="GO" id="GO:0004045">
    <property type="term" value="F:peptidyl-tRNA hydrolase activity"/>
    <property type="evidence" value="ECO:0007669"/>
    <property type="project" value="UniProtKB-EC"/>
</dbReference>
<dbReference type="InterPro" id="IPR023476">
    <property type="entry name" value="Pep_tRNA_hydro_II_dom_sf"/>
</dbReference>
<organism evidence="5 6">
    <name type="scientific">Paraglomus brasilianum</name>
    <dbReference type="NCBI Taxonomy" id="144538"/>
    <lineage>
        <taxon>Eukaryota</taxon>
        <taxon>Fungi</taxon>
        <taxon>Fungi incertae sedis</taxon>
        <taxon>Mucoromycota</taxon>
        <taxon>Glomeromycotina</taxon>
        <taxon>Glomeromycetes</taxon>
        <taxon>Paraglomerales</taxon>
        <taxon>Paraglomeraceae</taxon>
        <taxon>Paraglomus</taxon>
    </lineage>
</organism>
<keyword evidence="6" id="KW-1185">Reference proteome</keyword>
<dbReference type="GO" id="GO:0005829">
    <property type="term" value="C:cytosol"/>
    <property type="evidence" value="ECO:0007669"/>
    <property type="project" value="TreeGrafter"/>
</dbReference>
<evidence type="ECO:0000256" key="3">
    <source>
        <dbReference type="ARBA" id="ARBA00038050"/>
    </source>
</evidence>
<comment type="catalytic activity">
    <reaction evidence="4">
        <text>an N-acyl-L-alpha-aminoacyl-tRNA + H2O = an N-acyl-L-amino acid + a tRNA + H(+)</text>
        <dbReference type="Rhea" id="RHEA:54448"/>
        <dbReference type="Rhea" id="RHEA-COMP:10123"/>
        <dbReference type="Rhea" id="RHEA-COMP:13883"/>
        <dbReference type="ChEBI" id="CHEBI:15377"/>
        <dbReference type="ChEBI" id="CHEBI:15378"/>
        <dbReference type="ChEBI" id="CHEBI:59874"/>
        <dbReference type="ChEBI" id="CHEBI:78442"/>
        <dbReference type="ChEBI" id="CHEBI:138191"/>
        <dbReference type="EC" id="3.1.1.29"/>
    </reaction>
</comment>
<comment type="caution">
    <text evidence="5">The sequence shown here is derived from an EMBL/GenBank/DDBJ whole genome shotgun (WGS) entry which is preliminary data.</text>
</comment>
<evidence type="ECO:0000313" key="6">
    <source>
        <dbReference type="Proteomes" id="UP000789739"/>
    </source>
</evidence>
<protein>
    <recommendedName>
        <fullName evidence="1">peptidyl-tRNA hydrolase</fullName>
        <ecNumber evidence="1">3.1.1.29</ecNumber>
    </recommendedName>
</protein>
<dbReference type="NCBIfam" id="TIGR00283">
    <property type="entry name" value="arch_pth2"/>
    <property type="match status" value="1"/>
</dbReference>
<reference evidence="5" key="1">
    <citation type="submission" date="2021-06" db="EMBL/GenBank/DDBJ databases">
        <authorList>
            <person name="Kallberg Y."/>
            <person name="Tangrot J."/>
            <person name="Rosling A."/>
        </authorList>
    </citation>
    <scope>NUCLEOTIDE SEQUENCE</scope>
    <source>
        <strain evidence="5">BR232B</strain>
    </source>
</reference>
<dbReference type="PANTHER" id="PTHR12649">
    <property type="entry name" value="PEPTIDYL-TRNA HYDROLASE 2"/>
    <property type="match status" value="1"/>
</dbReference>
<keyword evidence="2" id="KW-0378">Hydrolase</keyword>
<accession>A0A9N8VW88</accession>
<dbReference type="Proteomes" id="UP000789739">
    <property type="component" value="Unassembled WGS sequence"/>
</dbReference>
<dbReference type="Gene3D" id="3.40.1490.10">
    <property type="entry name" value="Bit1"/>
    <property type="match status" value="1"/>
</dbReference>
<proteinExistence type="inferred from homology"/>
<dbReference type="AlphaFoldDB" id="A0A9N8VW88"/>
<dbReference type="SUPFAM" id="SSF102462">
    <property type="entry name" value="Peptidyl-tRNA hydrolase II"/>
    <property type="match status" value="1"/>
</dbReference>
<evidence type="ECO:0000313" key="5">
    <source>
        <dbReference type="EMBL" id="CAG8462563.1"/>
    </source>
</evidence>
<dbReference type="FunFam" id="3.40.1490.10:FF:000001">
    <property type="entry name" value="Peptidyl-tRNA hydrolase 2"/>
    <property type="match status" value="1"/>
</dbReference>
<dbReference type="OrthoDB" id="1733656at2759"/>
<evidence type="ECO:0000256" key="2">
    <source>
        <dbReference type="ARBA" id="ARBA00022801"/>
    </source>
</evidence>
<dbReference type="CDD" id="cd02430">
    <property type="entry name" value="PTH2"/>
    <property type="match status" value="1"/>
</dbReference>
<gene>
    <name evidence="5" type="ORF">PBRASI_LOCUS663</name>
</gene>
<dbReference type="InterPro" id="IPR002833">
    <property type="entry name" value="PTH2"/>
</dbReference>
<name>A0A9N8VW88_9GLOM</name>
<evidence type="ECO:0000256" key="1">
    <source>
        <dbReference type="ARBA" id="ARBA00013260"/>
    </source>
</evidence>
<sequence>MIPITTLLIVTTCALYVGYKLGRYIESSKSGRVSKNDVSDASKKAFEDTPVSNSRGVLDAEKYDDFKLVLVVRNDLGMTKGKAAAQCSHATLACYKRLSATNPKLLRAWEYSGQPKITLRANGRDELLELEKTACRLNLCAEIIQDAGRTQISSGSMTVLGIGPGEAKCSDRSSNGALEAVLNLLYIIFDI</sequence>
<dbReference type="Pfam" id="PF01981">
    <property type="entry name" value="PTH2"/>
    <property type="match status" value="1"/>
</dbReference>
<comment type="similarity">
    <text evidence="3">Belongs to the PTH2 family.</text>
</comment>